<name>A0ABV6DZ78_9ACTN</name>
<organism evidence="2 3">
    <name type="scientific">Nocardioides zeicaulis</name>
    <dbReference type="NCBI Taxonomy" id="1776857"/>
    <lineage>
        <taxon>Bacteria</taxon>
        <taxon>Bacillati</taxon>
        <taxon>Actinomycetota</taxon>
        <taxon>Actinomycetes</taxon>
        <taxon>Propionibacteriales</taxon>
        <taxon>Nocardioidaceae</taxon>
        <taxon>Nocardioides</taxon>
    </lineage>
</organism>
<evidence type="ECO:0000313" key="3">
    <source>
        <dbReference type="Proteomes" id="UP001589698"/>
    </source>
</evidence>
<feature type="compositionally biased region" description="Basic and acidic residues" evidence="1">
    <location>
        <begin position="345"/>
        <end position="354"/>
    </location>
</feature>
<evidence type="ECO:0000256" key="1">
    <source>
        <dbReference type="SAM" id="MobiDB-lite"/>
    </source>
</evidence>
<sequence length="378" mass="41487">MPTTPTPLVLVSGSGRSGTSSLAGTLKRLGLHVPQPEVEASETNPRGFYEPQWVIDFHKRHLRELALFNIDSRPAAVGLVRDYLASGEPTAELRQWLAGQVAAPERGDAQIVVKDPHAFWFASAWESASADLDVDLRWLTALRHPAEVVGSRDIAYLSSQSDELRLTKETSNVAGWVHAALLTEQAGRGGRRAFVRYVDLLADWRAALAPVQQQLDLELNTDLSSHEHHPVDDFVEPSMRKSQLTWDDVATPAWLEDVAEEVWQLLGTLTTSPHDEATTARLDEIHADYDARYADAVALTFDHTKAESTLAAREARDAQRATVQQLRRDLEQARRSAVPAGAGDGARDGGRDGGGDAVGGREAAAILRRAVVRRLTRR</sequence>
<comment type="caution">
    <text evidence="2">The sequence shown here is derived from an EMBL/GenBank/DDBJ whole genome shotgun (WGS) entry which is preliminary data.</text>
</comment>
<dbReference type="SUPFAM" id="SSF52540">
    <property type="entry name" value="P-loop containing nucleoside triphosphate hydrolases"/>
    <property type="match status" value="1"/>
</dbReference>
<evidence type="ECO:0000313" key="2">
    <source>
        <dbReference type="EMBL" id="MFC0222037.1"/>
    </source>
</evidence>
<feature type="region of interest" description="Disordered" evidence="1">
    <location>
        <begin position="329"/>
        <end position="358"/>
    </location>
</feature>
<dbReference type="InterPro" id="IPR027417">
    <property type="entry name" value="P-loop_NTPase"/>
</dbReference>
<keyword evidence="3" id="KW-1185">Reference proteome</keyword>
<proteinExistence type="predicted"/>
<gene>
    <name evidence="2" type="ORF">ACFFJG_06055</name>
</gene>
<reference evidence="2 3" key="1">
    <citation type="submission" date="2024-09" db="EMBL/GenBank/DDBJ databases">
        <authorList>
            <person name="Sun Q."/>
            <person name="Mori K."/>
        </authorList>
    </citation>
    <scope>NUCLEOTIDE SEQUENCE [LARGE SCALE GENOMIC DNA]</scope>
    <source>
        <strain evidence="2 3">CCM 8654</strain>
    </source>
</reference>
<dbReference type="EMBL" id="JBHLXH010000001">
    <property type="protein sequence ID" value="MFC0222037.1"/>
    <property type="molecule type" value="Genomic_DNA"/>
</dbReference>
<dbReference type="Gene3D" id="3.40.50.300">
    <property type="entry name" value="P-loop containing nucleotide triphosphate hydrolases"/>
    <property type="match status" value="1"/>
</dbReference>
<evidence type="ECO:0008006" key="4">
    <source>
        <dbReference type="Google" id="ProtNLM"/>
    </source>
</evidence>
<dbReference type="RefSeq" id="WP_378517699.1">
    <property type="nucleotide sequence ID" value="NZ_CBCSDI010000023.1"/>
</dbReference>
<protein>
    <recommendedName>
        <fullName evidence="4">Sulfotransferase family protein</fullName>
    </recommendedName>
</protein>
<accession>A0ABV6DZ78</accession>
<dbReference type="Proteomes" id="UP001589698">
    <property type="component" value="Unassembled WGS sequence"/>
</dbReference>